<reference evidence="2 3" key="1">
    <citation type="submission" date="2018-02" db="EMBL/GenBank/DDBJ databases">
        <title>Draft genome sequences of Elsinoe sp., causing black scab on jojoba.</title>
        <authorList>
            <person name="Stodart B."/>
            <person name="Jeffress S."/>
            <person name="Ash G."/>
            <person name="Arun Chinnappa K."/>
        </authorList>
    </citation>
    <scope>NUCLEOTIDE SEQUENCE [LARGE SCALE GENOMIC DNA]</scope>
    <source>
        <strain evidence="2 3">Hillstone_2</strain>
    </source>
</reference>
<dbReference type="EMBL" id="PTQR01000004">
    <property type="protein sequence ID" value="TKX27383.1"/>
    <property type="molecule type" value="Genomic_DNA"/>
</dbReference>
<gene>
    <name evidence="2" type="ORF">C1H76_0220</name>
</gene>
<dbReference type="Proteomes" id="UP000308133">
    <property type="component" value="Unassembled WGS sequence"/>
</dbReference>
<dbReference type="AlphaFoldDB" id="A0A4U7B7C9"/>
<name>A0A4U7B7C9_9PEZI</name>
<evidence type="ECO:0000256" key="1">
    <source>
        <dbReference type="SAM" id="MobiDB-lite"/>
    </source>
</evidence>
<proteinExistence type="predicted"/>
<protein>
    <submittedName>
        <fullName evidence="2">Uncharacterized protein</fullName>
    </submittedName>
</protein>
<comment type="caution">
    <text evidence="2">The sequence shown here is derived from an EMBL/GenBank/DDBJ whole genome shotgun (WGS) entry which is preliminary data.</text>
</comment>
<evidence type="ECO:0000313" key="3">
    <source>
        <dbReference type="Proteomes" id="UP000308133"/>
    </source>
</evidence>
<evidence type="ECO:0000313" key="2">
    <source>
        <dbReference type="EMBL" id="TKX27383.1"/>
    </source>
</evidence>
<organism evidence="2 3">
    <name type="scientific">Elsinoe australis</name>
    <dbReference type="NCBI Taxonomy" id="40998"/>
    <lineage>
        <taxon>Eukaryota</taxon>
        <taxon>Fungi</taxon>
        <taxon>Dikarya</taxon>
        <taxon>Ascomycota</taxon>
        <taxon>Pezizomycotina</taxon>
        <taxon>Dothideomycetes</taxon>
        <taxon>Dothideomycetidae</taxon>
        <taxon>Myriangiales</taxon>
        <taxon>Elsinoaceae</taxon>
        <taxon>Elsinoe</taxon>
    </lineage>
</organism>
<sequence length="695" mass="79009">MARICSESDFTVLLADIHLNVRGTCEPEDDYIDPYDFEGLDRSGEDDDYHSITEVEEEEWTLSKVNSLDGKEVTGQVSVSRQQLSQEKWFEGERGEEVAWQPGEEVEHHYEGVAMVIVPNKKMIDFRTAPGFEGRRDMGYIIQTMVDESRSGVCKQEAFGELHALVAALDPIVDLHNRGLTGAAQFESAGRPQFSDGTLARIAQAAIYLRHVGRFDGIIKHVKGSIPLEVYSRYGELLNPASLEEFETRISDLVIRHKSVREKIKAHDGLREAYLKENTMSPEGQVAIDGWSERLLRRMLADTEPLEASDGKSMVYNCCVRSETEVFDYIVPWAKKWVMRSSFIITFLAGWIGSQPKISAQEHVRNTFAELAKLASEHLTVASIGPVQERDQRLSHLHSRNGPWGRFRDRAAQFDGHKVVDHIDGEALAHVVYTLAEMDNRPIAEDLLTKFVEKTKESGQLAPHLYHMQTIPFLQALVPLTKQERRLKLSDKIQTAMSDLIASYLNHYVGSEPSPPTDWIKSPLRCTCEICRPVSAFLQHPQDTELRVCAPEHHRKHLERSGYQDFDYRTEKTTKPYTMVISKNWGSEMEAHNDWADRVNTAGQKFDLVGKEYLRDLLMPAHKHLVDVEGIREHLSFRHSAIDPRRTTDYTTAAASEERRPLEERTPRLQGQSPASTVPAKRKMAISELVDHTSE</sequence>
<feature type="compositionally biased region" description="Basic and acidic residues" evidence="1">
    <location>
        <begin position="656"/>
        <end position="667"/>
    </location>
</feature>
<feature type="region of interest" description="Disordered" evidence="1">
    <location>
        <begin position="646"/>
        <end position="695"/>
    </location>
</feature>
<accession>A0A4U7B7C9</accession>